<evidence type="ECO:0000313" key="4">
    <source>
        <dbReference type="Proteomes" id="UP000054600"/>
    </source>
</evidence>
<feature type="transmembrane region" description="Helical" evidence="1">
    <location>
        <begin position="163"/>
        <end position="182"/>
    </location>
</feature>
<dbReference type="eggNOG" id="COG2199">
    <property type="taxonomic scope" value="Bacteria"/>
</dbReference>
<dbReference type="InterPro" id="IPR029787">
    <property type="entry name" value="Nucleotide_cyclase"/>
</dbReference>
<dbReference type="SMART" id="SM00267">
    <property type="entry name" value="GGDEF"/>
    <property type="match status" value="1"/>
</dbReference>
<dbReference type="InterPro" id="IPR000160">
    <property type="entry name" value="GGDEF_dom"/>
</dbReference>
<dbReference type="Gene3D" id="3.30.70.270">
    <property type="match status" value="1"/>
</dbReference>
<dbReference type="PATRIC" id="fig|1122169.6.peg.1617"/>
<dbReference type="PANTHER" id="PTHR46663:SF2">
    <property type="entry name" value="GGDEF DOMAIN-CONTAINING PROTEIN"/>
    <property type="match status" value="1"/>
</dbReference>
<protein>
    <submittedName>
        <fullName evidence="3">GGDEF/EAL domain-containing sensory box protein</fullName>
    </submittedName>
</protein>
<dbReference type="OrthoDB" id="9812358at2"/>
<dbReference type="NCBIfam" id="TIGR00254">
    <property type="entry name" value="GGDEF"/>
    <property type="match status" value="1"/>
</dbReference>
<dbReference type="STRING" id="1122169.Lsha_1405"/>
<dbReference type="PROSITE" id="PS50887">
    <property type="entry name" value="GGDEF"/>
    <property type="match status" value="1"/>
</dbReference>
<organism evidence="3 4">
    <name type="scientific">Legionella shakespearei DSM 23087</name>
    <dbReference type="NCBI Taxonomy" id="1122169"/>
    <lineage>
        <taxon>Bacteria</taxon>
        <taxon>Pseudomonadati</taxon>
        <taxon>Pseudomonadota</taxon>
        <taxon>Gammaproteobacteria</taxon>
        <taxon>Legionellales</taxon>
        <taxon>Legionellaceae</taxon>
        <taxon>Legionella</taxon>
    </lineage>
</organism>
<reference evidence="3 4" key="1">
    <citation type="submission" date="2015-11" db="EMBL/GenBank/DDBJ databases">
        <title>Genomic analysis of 38 Legionella species identifies large and diverse effector repertoires.</title>
        <authorList>
            <person name="Burstein D."/>
            <person name="Amaro F."/>
            <person name="Zusman T."/>
            <person name="Lifshitz Z."/>
            <person name="Cohen O."/>
            <person name="Gilbert J.A."/>
            <person name="Pupko T."/>
            <person name="Shuman H.A."/>
            <person name="Segal G."/>
        </authorList>
    </citation>
    <scope>NUCLEOTIDE SEQUENCE [LARGE SCALE GENOMIC DNA]</scope>
    <source>
        <strain evidence="3 4">ATCC 49655</strain>
    </source>
</reference>
<evidence type="ECO:0000256" key="1">
    <source>
        <dbReference type="SAM" id="Phobius"/>
    </source>
</evidence>
<keyword evidence="4" id="KW-1185">Reference proteome</keyword>
<name>A0A0W0YVP0_9GAMM</name>
<dbReference type="Proteomes" id="UP000054600">
    <property type="component" value="Unassembled WGS sequence"/>
</dbReference>
<keyword evidence="1" id="KW-0812">Transmembrane</keyword>
<keyword evidence="1" id="KW-0472">Membrane</keyword>
<gene>
    <name evidence="3" type="ORF">Lsha_1405</name>
</gene>
<proteinExistence type="predicted"/>
<feature type="transmembrane region" description="Helical" evidence="1">
    <location>
        <begin position="108"/>
        <end position="125"/>
    </location>
</feature>
<dbReference type="InterPro" id="IPR043128">
    <property type="entry name" value="Rev_trsase/Diguanyl_cyclase"/>
</dbReference>
<accession>A0A0W0YVP0</accession>
<dbReference type="InterPro" id="IPR052163">
    <property type="entry name" value="DGC-Regulatory_Protein"/>
</dbReference>
<dbReference type="CDD" id="cd01949">
    <property type="entry name" value="GGDEF"/>
    <property type="match status" value="1"/>
</dbReference>
<comment type="caution">
    <text evidence="3">The sequence shown here is derived from an EMBL/GenBank/DDBJ whole genome shotgun (WGS) entry which is preliminary data.</text>
</comment>
<feature type="transmembrane region" description="Helical" evidence="1">
    <location>
        <begin position="52"/>
        <end position="73"/>
    </location>
</feature>
<feature type="domain" description="GGDEF" evidence="2">
    <location>
        <begin position="239"/>
        <end position="370"/>
    </location>
</feature>
<feature type="transmembrane region" description="Helical" evidence="1">
    <location>
        <begin position="28"/>
        <end position="46"/>
    </location>
</feature>
<dbReference type="EMBL" id="LNYW01000042">
    <property type="protein sequence ID" value="KTD60884.1"/>
    <property type="molecule type" value="Genomic_DNA"/>
</dbReference>
<feature type="transmembrane region" description="Helical" evidence="1">
    <location>
        <begin position="130"/>
        <end position="151"/>
    </location>
</feature>
<feature type="transmembrane region" description="Helical" evidence="1">
    <location>
        <begin position="85"/>
        <end position="102"/>
    </location>
</feature>
<dbReference type="PANTHER" id="PTHR46663">
    <property type="entry name" value="DIGUANYLATE CYCLASE DGCT-RELATED"/>
    <property type="match status" value="1"/>
</dbReference>
<dbReference type="AlphaFoldDB" id="A0A0W0YVP0"/>
<evidence type="ECO:0000313" key="3">
    <source>
        <dbReference type="EMBL" id="KTD60884.1"/>
    </source>
</evidence>
<sequence>MPLFSKRPSRRQEEYDPAIDEYNRKYRLLHTLTLELLVLGVAFTYLNIYLNFWFVSYLLFAGSCIALGNLILLNKGYNIELCSHVVNTLCLIMMTIGNLWLGGISNSYIGWFYVSPIIAAATIGINGLIFYGFLSAALIFFFVFQNIPPLYPVPVGYLSLLNAVNHFFIFLLIFTTLYNLLFENKRYESLLKEKNFLLHSDKQKFHYLSNHDSLTNLPNRSYFNSHLQHLIDTTDTTCNSITLYFMDLDGFKKINDQSGHEIGDMLLLQAGKRLQNCFRENDFIARLGGDEFTAIILHNPNDTVAESLIQRIDHEFQQPFMIKGQEIKCTISTGMANCPADTLYADTLIKMADEAMYQNKRTKYASNPHH</sequence>
<dbReference type="RefSeq" id="WP_018578070.1">
    <property type="nucleotide sequence ID" value="NZ_KB892419.1"/>
</dbReference>
<dbReference type="Pfam" id="PF00990">
    <property type="entry name" value="GGDEF"/>
    <property type="match status" value="1"/>
</dbReference>
<dbReference type="SUPFAM" id="SSF55073">
    <property type="entry name" value="Nucleotide cyclase"/>
    <property type="match status" value="1"/>
</dbReference>
<evidence type="ECO:0000259" key="2">
    <source>
        <dbReference type="PROSITE" id="PS50887"/>
    </source>
</evidence>
<keyword evidence="1" id="KW-1133">Transmembrane helix</keyword>